<evidence type="ECO:0000313" key="2">
    <source>
        <dbReference type="Proteomes" id="UP001569154"/>
    </source>
</evidence>
<dbReference type="InterPro" id="IPR029074">
    <property type="entry name" value="Imm49"/>
</dbReference>
<name>A0ABV4L1E8_9GAMM</name>
<sequence>MKNIESHVVNLEDEKRRFIGRTKRLSSYKDRFAHDMSRKECNLRTMARMELDAFCLAGYAGDVPKDVMIEHLHNAQFFAVKNHGRDMVPQDAIFSFSYGEREFALAGTEGQFSVEPEDWLNSIALSIITGRFDDLIGLMALEETWQLHFDSKQTQLSTDLFLHCLELKTSEDLSALLDGLLAEIEANRLRPDRIELALAGLTLTLGFFNVMLAAHTHDETGYREAMNKAIELHKEWFTHDDDFNNRIIGYVSIPLLAAAKYAYVKYGFTVGVETPYLPTFVFMD</sequence>
<protein>
    <submittedName>
        <fullName evidence="1">Imm49 family immunity protein</fullName>
    </submittedName>
</protein>
<dbReference type="RefSeq" id="WP_371734732.1">
    <property type="nucleotide sequence ID" value="NZ_JBGONM010000008.1"/>
</dbReference>
<dbReference type="Pfam" id="PF15575">
    <property type="entry name" value="Imm49"/>
    <property type="match status" value="1"/>
</dbReference>
<dbReference type="EMBL" id="JBGONM010000008">
    <property type="protein sequence ID" value="MEZ8080441.1"/>
    <property type="molecule type" value="Genomic_DNA"/>
</dbReference>
<evidence type="ECO:0000313" key="1">
    <source>
        <dbReference type="EMBL" id="MEZ8080441.1"/>
    </source>
</evidence>
<accession>A0ABV4L1E8</accession>
<proteinExistence type="predicted"/>
<gene>
    <name evidence="1" type="ORF">ACED35_04910</name>
</gene>
<reference evidence="1 2" key="1">
    <citation type="submission" date="2024-06" db="EMBL/GenBank/DDBJ databases">
        <authorList>
            <person name="Steensen K."/>
            <person name="Seneca J."/>
            <person name="Bartlau N."/>
            <person name="Yu A.X."/>
            <person name="Polz M.F."/>
        </authorList>
    </citation>
    <scope>NUCLEOTIDE SEQUENCE [LARGE SCALE GENOMIC DNA]</scope>
    <source>
        <strain evidence="1 2">1F260</strain>
    </source>
</reference>
<keyword evidence="2" id="KW-1185">Reference proteome</keyword>
<dbReference type="Proteomes" id="UP001569154">
    <property type="component" value="Unassembled WGS sequence"/>
</dbReference>
<organism evidence="1 2">
    <name type="scientific">Enterovibrio norvegicus</name>
    <dbReference type="NCBI Taxonomy" id="188144"/>
    <lineage>
        <taxon>Bacteria</taxon>
        <taxon>Pseudomonadati</taxon>
        <taxon>Pseudomonadota</taxon>
        <taxon>Gammaproteobacteria</taxon>
        <taxon>Vibrionales</taxon>
        <taxon>Vibrionaceae</taxon>
        <taxon>Enterovibrio</taxon>
    </lineage>
</organism>
<comment type="caution">
    <text evidence="1">The sequence shown here is derived from an EMBL/GenBank/DDBJ whole genome shotgun (WGS) entry which is preliminary data.</text>
</comment>